<dbReference type="Proteomes" id="UP000006352">
    <property type="component" value="Unassembled WGS sequence"/>
</dbReference>
<dbReference type="Pfam" id="PF02671">
    <property type="entry name" value="PAH"/>
    <property type="match status" value="1"/>
</dbReference>
<dbReference type="SUPFAM" id="SSF47762">
    <property type="entry name" value="PAH2 domain"/>
    <property type="match status" value="1"/>
</dbReference>
<dbReference type="InterPro" id="IPR003822">
    <property type="entry name" value="PAH"/>
</dbReference>
<keyword evidence="7" id="KW-1185">Reference proteome</keyword>
<feature type="compositionally biased region" description="Low complexity" evidence="5">
    <location>
        <begin position="34"/>
        <end position="52"/>
    </location>
</feature>
<organism evidence="6 7">
    <name type="scientific">Fibroporia radiculosa</name>
    <dbReference type="NCBI Taxonomy" id="599839"/>
    <lineage>
        <taxon>Eukaryota</taxon>
        <taxon>Fungi</taxon>
        <taxon>Dikarya</taxon>
        <taxon>Basidiomycota</taxon>
        <taxon>Agaricomycotina</taxon>
        <taxon>Agaricomycetes</taxon>
        <taxon>Polyporales</taxon>
        <taxon>Fibroporiaceae</taxon>
        <taxon>Fibroporia</taxon>
    </lineage>
</organism>
<keyword evidence="2" id="KW-0678">Repressor</keyword>
<proteinExistence type="predicted"/>
<dbReference type="RefSeq" id="XP_012185357.1">
    <property type="nucleotide sequence ID" value="XM_012329967.1"/>
</dbReference>
<accession>J4H540</accession>
<reference evidence="6 7" key="1">
    <citation type="journal article" date="2012" name="Appl. Environ. Microbiol.">
        <title>Short-read sequencing for genomic analysis of the brown rot fungus Fibroporia radiculosa.</title>
        <authorList>
            <person name="Tang J.D."/>
            <person name="Perkins A.D."/>
            <person name="Sonstegard T.S."/>
            <person name="Schroeder S.G."/>
            <person name="Burgess S.C."/>
            <person name="Diehl S.V."/>
        </authorList>
    </citation>
    <scope>NUCLEOTIDE SEQUENCE [LARGE SCALE GENOMIC DNA]</scope>
    <source>
        <strain evidence="6 7">TFFH 294</strain>
    </source>
</reference>
<evidence type="ECO:0000256" key="5">
    <source>
        <dbReference type="SAM" id="MobiDB-lite"/>
    </source>
</evidence>
<evidence type="ECO:0008006" key="8">
    <source>
        <dbReference type="Google" id="ProtNLM"/>
    </source>
</evidence>
<dbReference type="PANTHER" id="PTHR12346">
    <property type="entry name" value="SIN3B-RELATED"/>
    <property type="match status" value="1"/>
</dbReference>
<gene>
    <name evidence="6" type="ORF">FIBRA_08321</name>
</gene>
<evidence type="ECO:0000313" key="7">
    <source>
        <dbReference type="Proteomes" id="UP000006352"/>
    </source>
</evidence>
<sequence>MLGSEPSNPPASSGGVEGESEGIQSALTAAESVSSLTTAQETSSTTSELQLSRDIPNPSCNVLSSGLAAATHLDAHQPATERPLKITDALEYLDSIKLKFQDRPDLYNKFLDIMKDFRSQIIDTPGVIDRVSSLFHGHPSLIQGFNTFLPAGYRIDCNTDSLDSNVITVTTPAGTTTRLTHGSFSQGPNSPRLPTSHIEVPMRQPSHDVN</sequence>
<comment type="subcellular location">
    <subcellularLocation>
        <location evidence="1 4">Nucleus</location>
    </subcellularLocation>
</comment>
<feature type="region of interest" description="Disordered" evidence="5">
    <location>
        <begin position="177"/>
        <end position="210"/>
    </location>
</feature>
<evidence type="ECO:0000256" key="1">
    <source>
        <dbReference type="ARBA" id="ARBA00004123"/>
    </source>
</evidence>
<feature type="compositionally biased region" description="Polar residues" evidence="5">
    <location>
        <begin position="23"/>
        <end position="33"/>
    </location>
</feature>
<dbReference type="InParanoid" id="J4H540"/>
<dbReference type="GO" id="GO:0000122">
    <property type="term" value="P:negative regulation of transcription by RNA polymerase II"/>
    <property type="evidence" value="ECO:0007669"/>
    <property type="project" value="TreeGrafter"/>
</dbReference>
<dbReference type="EMBL" id="HE797222">
    <property type="protein sequence ID" value="CCM06074.1"/>
    <property type="molecule type" value="Genomic_DNA"/>
</dbReference>
<dbReference type="OrthoDB" id="10265969at2759"/>
<dbReference type="AlphaFoldDB" id="J4H540"/>
<protein>
    <recommendedName>
        <fullName evidence="8">Histone deacetylase interacting domain-containing protein</fullName>
    </recommendedName>
</protein>
<dbReference type="PANTHER" id="PTHR12346:SF0">
    <property type="entry name" value="SIN3A, ISOFORM G"/>
    <property type="match status" value="1"/>
</dbReference>
<evidence type="ECO:0000256" key="2">
    <source>
        <dbReference type="ARBA" id="ARBA00022491"/>
    </source>
</evidence>
<keyword evidence="3 4" id="KW-0539">Nucleus</keyword>
<dbReference type="InterPro" id="IPR039774">
    <property type="entry name" value="Sin3-like"/>
</dbReference>
<dbReference type="Gene3D" id="1.20.1160.11">
    <property type="entry name" value="Paired amphipathic helix"/>
    <property type="match status" value="1"/>
</dbReference>
<dbReference type="GO" id="GO:0070822">
    <property type="term" value="C:Sin3-type complex"/>
    <property type="evidence" value="ECO:0007669"/>
    <property type="project" value="TreeGrafter"/>
</dbReference>
<dbReference type="HOGENOM" id="CLU_1310150_0_0_1"/>
<evidence type="ECO:0000256" key="3">
    <source>
        <dbReference type="ARBA" id="ARBA00023242"/>
    </source>
</evidence>
<dbReference type="PROSITE" id="PS51477">
    <property type="entry name" value="PAH"/>
    <property type="match status" value="1"/>
</dbReference>
<feature type="region of interest" description="Disordered" evidence="5">
    <location>
        <begin position="1"/>
        <end position="54"/>
    </location>
</feature>
<dbReference type="FunFam" id="1.20.1160.11:FF:000001">
    <property type="entry name" value="Paired amphipathic helix protein Sin3"/>
    <property type="match status" value="1"/>
</dbReference>
<name>J4H540_9APHY</name>
<dbReference type="GeneID" id="24100985"/>
<dbReference type="InterPro" id="IPR036600">
    <property type="entry name" value="PAH_sf"/>
</dbReference>
<feature type="compositionally biased region" description="Polar residues" evidence="5">
    <location>
        <begin position="182"/>
        <end position="193"/>
    </location>
</feature>
<evidence type="ECO:0000256" key="4">
    <source>
        <dbReference type="PROSITE-ProRule" id="PRU00810"/>
    </source>
</evidence>
<evidence type="ECO:0000313" key="6">
    <source>
        <dbReference type="EMBL" id="CCM06074.1"/>
    </source>
</evidence>
<dbReference type="STRING" id="599839.J4H540"/>
<dbReference type="GO" id="GO:0003714">
    <property type="term" value="F:transcription corepressor activity"/>
    <property type="evidence" value="ECO:0007669"/>
    <property type="project" value="InterPro"/>
</dbReference>